<dbReference type="RefSeq" id="XP_018274413.1">
    <property type="nucleotide sequence ID" value="XM_018413792.1"/>
</dbReference>
<dbReference type="GeneID" id="28974241"/>
<name>A0A194SCM3_RHOGW</name>
<feature type="region of interest" description="Disordered" evidence="1">
    <location>
        <begin position="120"/>
        <end position="216"/>
    </location>
</feature>
<feature type="compositionally biased region" description="Low complexity" evidence="1">
    <location>
        <begin position="22"/>
        <end position="46"/>
    </location>
</feature>
<reference evidence="2 3" key="1">
    <citation type="journal article" date="2015" name="Front. Microbiol.">
        <title>Genome sequence of the plant growth promoting endophytic yeast Rhodotorula graminis WP1.</title>
        <authorList>
            <person name="Firrincieli A."/>
            <person name="Otillar R."/>
            <person name="Salamov A."/>
            <person name="Schmutz J."/>
            <person name="Khan Z."/>
            <person name="Redman R.S."/>
            <person name="Fleck N.D."/>
            <person name="Lindquist E."/>
            <person name="Grigoriev I.V."/>
            <person name="Doty S.L."/>
        </authorList>
    </citation>
    <scope>NUCLEOTIDE SEQUENCE [LARGE SCALE GENOMIC DNA]</scope>
    <source>
        <strain evidence="2 3">WP1</strain>
    </source>
</reference>
<accession>A0A194SCM3</accession>
<dbReference type="EMBL" id="KQ474073">
    <property type="protein sequence ID" value="KPV78364.1"/>
    <property type="molecule type" value="Genomic_DNA"/>
</dbReference>
<evidence type="ECO:0000313" key="2">
    <source>
        <dbReference type="EMBL" id="KPV78364.1"/>
    </source>
</evidence>
<dbReference type="OrthoDB" id="2529261at2759"/>
<organism evidence="2 3">
    <name type="scientific">Rhodotorula graminis (strain WP1)</name>
    <dbReference type="NCBI Taxonomy" id="578459"/>
    <lineage>
        <taxon>Eukaryota</taxon>
        <taxon>Fungi</taxon>
        <taxon>Dikarya</taxon>
        <taxon>Basidiomycota</taxon>
        <taxon>Pucciniomycotina</taxon>
        <taxon>Microbotryomycetes</taxon>
        <taxon>Sporidiobolales</taxon>
        <taxon>Sporidiobolaceae</taxon>
        <taxon>Rhodotorula</taxon>
    </lineage>
</organism>
<evidence type="ECO:0000256" key="1">
    <source>
        <dbReference type="SAM" id="MobiDB-lite"/>
    </source>
</evidence>
<feature type="compositionally biased region" description="Polar residues" evidence="1">
    <location>
        <begin position="170"/>
        <end position="179"/>
    </location>
</feature>
<protein>
    <submittedName>
        <fullName evidence="2">Uncharacterized protein</fullName>
    </submittedName>
</protein>
<sequence length="216" mass="21970">MVGPLTSSPAPVASTSRIPYGSPAAAAASAPGSATPPTRTFFTSRPSPYPRAHTSHRRAHLIHPLARQRLTNVAFALAGVLSVATVSLGMSGSLGSAGVRPGCPARKDAAVALQGEQLTRARGDAQQARGSSWKGKGRFLDDPVAPIPPPAVRSREAAASSPLPVGRIGSASQGEQRASSVRGDGPDGRIAEDDSAPTGKGACGWRGWVGASERVV</sequence>
<dbReference type="Proteomes" id="UP000053890">
    <property type="component" value="Unassembled WGS sequence"/>
</dbReference>
<dbReference type="AlphaFoldDB" id="A0A194SCM3"/>
<evidence type="ECO:0000313" key="3">
    <source>
        <dbReference type="Proteomes" id="UP000053890"/>
    </source>
</evidence>
<gene>
    <name evidence="2" type="ORF">RHOBADRAFT_40910</name>
</gene>
<keyword evidence="3" id="KW-1185">Reference proteome</keyword>
<feature type="region of interest" description="Disordered" evidence="1">
    <location>
        <begin position="22"/>
        <end position="55"/>
    </location>
</feature>
<proteinExistence type="predicted"/>